<dbReference type="PANTHER" id="PTHR37984:SF5">
    <property type="entry name" value="PROTEIN NYNRIN-LIKE"/>
    <property type="match status" value="1"/>
</dbReference>
<dbReference type="SUPFAM" id="SSF56672">
    <property type="entry name" value="DNA/RNA polymerases"/>
    <property type="match status" value="1"/>
</dbReference>
<dbReference type="PANTHER" id="PTHR37984">
    <property type="entry name" value="PROTEIN CBG26694"/>
    <property type="match status" value="1"/>
</dbReference>
<dbReference type="Gene3D" id="3.30.70.270">
    <property type="match status" value="1"/>
</dbReference>
<evidence type="ECO:0008006" key="3">
    <source>
        <dbReference type="Google" id="ProtNLM"/>
    </source>
</evidence>
<dbReference type="EMBL" id="UYJE01010383">
    <property type="protein sequence ID" value="VDI82731.1"/>
    <property type="molecule type" value="Genomic_DNA"/>
</dbReference>
<organism evidence="1 2">
    <name type="scientific">Mytilus galloprovincialis</name>
    <name type="common">Mediterranean mussel</name>
    <dbReference type="NCBI Taxonomy" id="29158"/>
    <lineage>
        <taxon>Eukaryota</taxon>
        <taxon>Metazoa</taxon>
        <taxon>Spiralia</taxon>
        <taxon>Lophotrochozoa</taxon>
        <taxon>Mollusca</taxon>
        <taxon>Bivalvia</taxon>
        <taxon>Autobranchia</taxon>
        <taxon>Pteriomorphia</taxon>
        <taxon>Mytilida</taxon>
        <taxon>Mytiloidea</taxon>
        <taxon>Mytilidae</taxon>
        <taxon>Mytilinae</taxon>
        <taxon>Mytilus</taxon>
    </lineage>
</organism>
<reference evidence="1" key="1">
    <citation type="submission" date="2018-11" db="EMBL/GenBank/DDBJ databases">
        <authorList>
            <person name="Alioto T."/>
            <person name="Alioto T."/>
        </authorList>
    </citation>
    <scope>NUCLEOTIDE SEQUENCE</scope>
</reference>
<keyword evidence="2" id="KW-1185">Reference proteome</keyword>
<gene>
    <name evidence="1" type="ORF">MGAL_10B072842</name>
</gene>
<name>A0A8B6HQ78_MYTGA</name>
<sequence length="259" mass="29938">MNDRYGHATMKERYIADAKLRRRQPGESLRDFGQAIKDLYRRGCVGLTEEYQQKFKVFLCKMQECFAKPGEEGRTNLGSNSIKLNEEKPKEITFFRSRGIEIWVRTDPAKLDAVIKIKPPSTITEVRGFLGLTSYYRKFVRSYSKIAKPLFDLTKKGHCWIWTTDCDTLFQELKKMLTSAPILAYPQENGAEFIPDTDAKPDGQIHRWIQQLSQLHMKIVHRPGVHGNADALSRIITSTSDICKQCKMPWDYENQGPEE</sequence>
<dbReference type="FunFam" id="3.30.70.270:FF:000020">
    <property type="entry name" value="Transposon Tf2-6 polyprotein-like Protein"/>
    <property type="match status" value="1"/>
</dbReference>
<dbReference type="InterPro" id="IPR050951">
    <property type="entry name" value="Retrovirus_Pol_polyprotein"/>
</dbReference>
<comment type="caution">
    <text evidence="1">The sequence shown here is derived from an EMBL/GenBank/DDBJ whole genome shotgun (WGS) entry which is preliminary data.</text>
</comment>
<protein>
    <recommendedName>
        <fullName evidence="3">Reverse transcriptase/retrotransposon-derived protein RNase H-like domain-containing protein</fullName>
    </recommendedName>
</protein>
<dbReference type="Proteomes" id="UP000596742">
    <property type="component" value="Unassembled WGS sequence"/>
</dbReference>
<evidence type="ECO:0000313" key="1">
    <source>
        <dbReference type="EMBL" id="VDI82731.1"/>
    </source>
</evidence>
<proteinExistence type="predicted"/>
<accession>A0A8B6HQ78</accession>
<dbReference type="InterPro" id="IPR043502">
    <property type="entry name" value="DNA/RNA_pol_sf"/>
</dbReference>
<dbReference type="InterPro" id="IPR043128">
    <property type="entry name" value="Rev_trsase/Diguanyl_cyclase"/>
</dbReference>
<dbReference type="AlphaFoldDB" id="A0A8B6HQ78"/>
<dbReference type="OrthoDB" id="5860913at2759"/>
<evidence type="ECO:0000313" key="2">
    <source>
        <dbReference type="Proteomes" id="UP000596742"/>
    </source>
</evidence>
<feature type="non-terminal residue" evidence="1">
    <location>
        <position position="259"/>
    </location>
</feature>